<comment type="caution">
    <text evidence="3">The sequence shown here is derived from an EMBL/GenBank/DDBJ whole genome shotgun (WGS) entry which is preliminary data.</text>
</comment>
<dbReference type="STRING" id="151549.A0A4C1YIP8"/>
<feature type="domain" description="DUF4795" evidence="2">
    <location>
        <begin position="195"/>
        <end position="301"/>
    </location>
</feature>
<proteinExistence type="predicted"/>
<evidence type="ECO:0000313" key="3">
    <source>
        <dbReference type="EMBL" id="GBP76261.1"/>
    </source>
</evidence>
<gene>
    <name evidence="3" type="ORF">EVAR_60810_1</name>
</gene>
<protein>
    <recommendedName>
        <fullName evidence="2">DUF4795 domain-containing protein</fullName>
    </recommendedName>
</protein>
<dbReference type="OrthoDB" id="7489536at2759"/>
<dbReference type="AlphaFoldDB" id="A0A4C1YIP8"/>
<evidence type="ECO:0000256" key="1">
    <source>
        <dbReference type="SAM" id="MobiDB-lite"/>
    </source>
</evidence>
<sequence>MGIPRPGDPLVTKPLMEQALKRLREELSRAVAAMGAGASGAADDALRVAKELRTKIEALASIDQHISDLHSLVQEYAQQLSGFDDGLKAQIENFQDQLKQTREDLGSGIERLEMTCTNAEKAALVELKGKYEGLQADQEFLMAKHGELTVSRKRLEEDVMVVTGFVPVVGRIYQASFLSDCAVQKDVNVCVNLYSIVQCVENLREQKADRDEVFDGLRDKVNISQLSGLLSEQQLEITKEELTNRLEMCHEKFNKQDSAWRELLKDLSVEIRRKAGVAEMLDVQERTRKGLEELHDLLRRLSVMVGEPKHYSPNVDWTVENFDCFIFVRRHGQAAVLTRRLAKDAYCGVCRAPALMPVHDEARATSFPPLRAKPLDVHGKGDSSENLPSAPEPRL</sequence>
<reference evidence="3 4" key="1">
    <citation type="journal article" date="2019" name="Commun. Biol.">
        <title>The bagworm genome reveals a unique fibroin gene that provides high tensile strength.</title>
        <authorList>
            <person name="Kono N."/>
            <person name="Nakamura H."/>
            <person name="Ohtoshi R."/>
            <person name="Tomita M."/>
            <person name="Numata K."/>
            <person name="Arakawa K."/>
        </authorList>
    </citation>
    <scope>NUCLEOTIDE SEQUENCE [LARGE SCALE GENOMIC DNA]</scope>
</reference>
<organism evidence="3 4">
    <name type="scientific">Eumeta variegata</name>
    <name type="common">Bagworm moth</name>
    <name type="synonym">Eumeta japonica</name>
    <dbReference type="NCBI Taxonomy" id="151549"/>
    <lineage>
        <taxon>Eukaryota</taxon>
        <taxon>Metazoa</taxon>
        <taxon>Ecdysozoa</taxon>
        <taxon>Arthropoda</taxon>
        <taxon>Hexapoda</taxon>
        <taxon>Insecta</taxon>
        <taxon>Pterygota</taxon>
        <taxon>Neoptera</taxon>
        <taxon>Endopterygota</taxon>
        <taxon>Lepidoptera</taxon>
        <taxon>Glossata</taxon>
        <taxon>Ditrysia</taxon>
        <taxon>Tineoidea</taxon>
        <taxon>Psychidae</taxon>
        <taxon>Oiketicinae</taxon>
        <taxon>Eumeta</taxon>
    </lineage>
</organism>
<dbReference type="EMBL" id="BGZK01001283">
    <property type="protein sequence ID" value="GBP76261.1"/>
    <property type="molecule type" value="Genomic_DNA"/>
</dbReference>
<feature type="region of interest" description="Disordered" evidence="1">
    <location>
        <begin position="370"/>
        <end position="395"/>
    </location>
</feature>
<evidence type="ECO:0000313" key="4">
    <source>
        <dbReference type="Proteomes" id="UP000299102"/>
    </source>
</evidence>
<dbReference type="InterPro" id="IPR032013">
    <property type="entry name" value="DUF4795"/>
</dbReference>
<evidence type="ECO:0000259" key="2">
    <source>
        <dbReference type="Pfam" id="PF16043"/>
    </source>
</evidence>
<feature type="compositionally biased region" description="Basic and acidic residues" evidence="1">
    <location>
        <begin position="373"/>
        <end position="383"/>
    </location>
</feature>
<dbReference type="Pfam" id="PF16043">
    <property type="entry name" value="DUF4795"/>
    <property type="match status" value="1"/>
</dbReference>
<dbReference type="Proteomes" id="UP000299102">
    <property type="component" value="Unassembled WGS sequence"/>
</dbReference>
<name>A0A4C1YIP8_EUMVA</name>
<accession>A0A4C1YIP8</accession>
<keyword evidence="4" id="KW-1185">Reference proteome</keyword>